<dbReference type="Gene3D" id="3.80.10.10">
    <property type="entry name" value="Ribonuclease Inhibitor"/>
    <property type="match status" value="1"/>
</dbReference>
<protein>
    <recommendedName>
        <fullName evidence="6">F-box domain-containing protein</fullName>
    </recommendedName>
</protein>
<dbReference type="SMART" id="SM00367">
    <property type="entry name" value="LRR_CC"/>
    <property type="match status" value="5"/>
</dbReference>
<dbReference type="Pfam" id="PF18791">
    <property type="entry name" value="Transp_inhibit"/>
    <property type="match status" value="1"/>
</dbReference>
<dbReference type="SUPFAM" id="SSF81383">
    <property type="entry name" value="F-box domain"/>
    <property type="match status" value="1"/>
</dbReference>
<feature type="region of interest" description="Disordered" evidence="1">
    <location>
        <begin position="1"/>
        <end position="21"/>
    </location>
</feature>
<dbReference type="InterPro" id="IPR032675">
    <property type="entry name" value="LRR_dom_sf"/>
</dbReference>
<feature type="domain" description="COI1 F-box" evidence="2">
    <location>
        <begin position="24"/>
        <end position="63"/>
    </location>
</feature>
<evidence type="ECO:0000259" key="3">
    <source>
        <dbReference type="Pfam" id="PF18791"/>
    </source>
</evidence>
<evidence type="ECO:0008006" key="6">
    <source>
        <dbReference type="Google" id="ProtNLM"/>
    </source>
</evidence>
<proteinExistence type="predicted"/>
<reference evidence="4" key="1">
    <citation type="submission" date="2024-02" db="EMBL/GenBank/DDBJ databases">
        <authorList>
            <consortium name="ELIXIR-Norway"/>
            <consortium name="Elixir Norway"/>
        </authorList>
    </citation>
    <scope>NUCLEOTIDE SEQUENCE</scope>
</reference>
<keyword evidence="5" id="KW-1185">Reference proteome</keyword>
<dbReference type="Pfam" id="PF18511">
    <property type="entry name" value="F-box_5"/>
    <property type="match status" value="1"/>
</dbReference>
<evidence type="ECO:0000313" key="5">
    <source>
        <dbReference type="Proteomes" id="UP001497512"/>
    </source>
</evidence>
<organism evidence="4 5">
    <name type="scientific">Sphagnum troendelagicum</name>
    <dbReference type="NCBI Taxonomy" id="128251"/>
    <lineage>
        <taxon>Eukaryota</taxon>
        <taxon>Viridiplantae</taxon>
        <taxon>Streptophyta</taxon>
        <taxon>Embryophyta</taxon>
        <taxon>Bryophyta</taxon>
        <taxon>Sphagnophytina</taxon>
        <taxon>Sphagnopsida</taxon>
        <taxon>Sphagnales</taxon>
        <taxon>Sphagnaceae</taxon>
        <taxon>Sphagnum</taxon>
    </lineage>
</organism>
<dbReference type="Gene3D" id="1.20.1280.50">
    <property type="match status" value="1"/>
</dbReference>
<dbReference type="CDD" id="cd22159">
    <property type="entry name" value="F-box_AtTIR1-like"/>
    <property type="match status" value="1"/>
</dbReference>
<dbReference type="InterPro" id="IPR041101">
    <property type="entry name" value="Transp_inhibit"/>
</dbReference>
<accession>A0ABP0UW58</accession>
<sequence length="596" mass="65898">MERDSKKCKEEIQQQQPQQRVSAALSDENLSRIFELIESPQDRAAVSLVCRQWRRVDGNTRKNITIANMYAVAPTALTSRFKQLECINLKGKPRAAEYDLLVHDWGGYAEPWLKELTRAYERLKTLQLRRLEVRDADLQLLASAPFNASLQVLHLHKCSGFTTRGLIPLCRSCRSLKVLSLEESDVIDEGGEWLHALAQHNSVIESLDFAVLGLDSVSVQDLALLAGRCKSLVSLKVSDIDMSELDGVWSKVPFLKELGTGSCNDLGDEKKGMAVSINLPQHLTSLSGLWAMLDVGLQMVQPVAANLKKLDLKFTLLSRRGHCELLSHCFALEDLQVLNVLGDEGLKVLGKTCKELRRLRVEDDDAGYISHSGVVAIAQGCAKLRYLALYVCDITNAALAMVGQGCLHLTDCRIVLGERVKNFADLPLDDGVKLLLKGCVNLTRFCLYLRQGALTDQGLAYIGEYGHNLKWLLLGTTGESDMGLASLAYGCQQLERLEVRDCPFGEAGFATAVVAISSLKYLWVQGHHRVSETGVQLLALSRPYFHIEVYPGAQGQPGQLLAYYALTEPRTDGPPGMKVLVSNPHNHQQDILPCIL</sequence>
<dbReference type="InterPro" id="IPR041567">
    <property type="entry name" value="COI1_F-box"/>
</dbReference>
<dbReference type="PANTHER" id="PTHR16134:SF43">
    <property type="entry name" value="CORONATINE-INSENSITIVE PROTEIN 1"/>
    <property type="match status" value="1"/>
</dbReference>
<evidence type="ECO:0000313" key="4">
    <source>
        <dbReference type="EMBL" id="CAK9231279.1"/>
    </source>
</evidence>
<dbReference type="InterPro" id="IPR036047">
    <property type="entry name" value="F-box-like_dom_sf"/>
</dbReference>
<feature type="domain" description="Transport inhibitor response 1" evidence="3">
    <location>
        <begin position="83"/>
        <end position="128"/>
    </location>
</feature>
<feature type="compositionally biased region" description="Basic and acidic residues" evidence="1">
    <location>
        <begin position="1"/>
        <end position="12"/>
    </location>
</feature>
<dbReference type="InterPro" id="IPR006553">
    <property type="entry name" value="Leu-rich_rpt_Cys-con_subtyp"/>
</dbReference>
<dbReference type="EMBL" id="OZ019899">
    <property type="protein sequence ID" value="CAK9231279.1"/>
    <property type="molecule type" value="Genomic_DNA"/>
</dbReference>
<gene>
    <name evidence="4" type="ORF">CSSPTR1EN2_LOCUS20458</name>
</gene>
<evidence type="ECO:0000256" key="1">
    <source>
        <dbReference type="SAM" id="MobiDB-lite"/>
    </source>
</evidence>
<name>A0ABP0UW58_9BRYO</name>
<dbReference type="Proteomes" id="UP001497512">
    <property type="component" value="Chromosome 7"/>
</dbReference>
<evidence type="ECO:0000259" key="2">
    <source>
        <dbReference type="Pfam" id="PF18511"/>
    </source>
</evidence>
<dbReference type="PANTHER" id="PTHR16134">
    <property type="entry name" value="F-BOX/TPR REPEAT PROTEIN POF3"/>
    <property type="match status" value="1"/>
</dbReference>
<dbReference type="SUPFAM" id="SSF52047">
    <property type="entry name" value="RNI-like"/>
    <property type="match status" value="1"/>
</dbReference>